<organism evidence="1 2">
    <name type="scientific">Branchiibius hedensis</name>
    <dbReference type="NCBI Taxonomy" id="672460"/>
    <lineage>
        <taxon>Bacteria</taxon>
        <taxon>Bacillati</taxon>
        <taxon>Actinomycetota</taxon>
        <taxon>Actinomycetes</taxon>
        <taxon>Micrococcales</taxon>
        <taxon>Dermacoccaceae</taxon>
        <taxon>Branchiibius</taxon>
    </lineage>
</organism>
<dbReference type="Proteomes" id="UP000250028">
    <property type="component" value="Unassembled WGS sequence"/>
</dbReference>
<reference evidence="2" key="1">
    <citation type="submission" date="2016-10" db="EMBL/GenBank/DDBJ databases">
        <authorList>
            <person name="Varghese N."/>
            <person name="Submissions S."/>
        </authorList>
    </citation>
    <scope>NUCLEOTIDE SEQUENCE [LARGE SCALE GENOMIC DNA]</scope>
    <source>
        <strain evidence="2">DSM 22951</strain>
    </source>
</reference>
<protein>
    <submittedName>
        <fullName evidence="1">Uncharacterized protein</fullName>
    </submittedName>
</protein>
<dbReference type="EMBL" id="UESZ01000002">
    <property type="protein sequence ID" value="SSA59022.1"/>
    <property type="molecule type" value="Genomic_DNA"/>
</dbReference>
<dbReference type="AlphaFoldDB" id="A0A2Y9BPY8"/>
<accession>A0A2Y9BPY8</accession>
<dbReference type="RefSeq" id="WP_170119961.1">
    <property type="nucleotide sequence ID" value="NZ_QGDN01000002.1"/>
</dbReference>
<keyword evidence="2" id="KW-1185">Reference proteome</keyword>
<name>A0A2Y9BPY8_9MICO</name>
<evidence type="ECO:0000313" key="2">
    <source>
        <dbReference type="Proteomes" id="UP000250028"/>
    </source>
</evidence>
<proteinExistence type="predicted"/>
<evidence type="ECO:0000313" key="1">
    <source>
        <dbReference type="EMBL" id="SSA59022.1"/>
    </source>
</evidence>
<gene>
    <name evidence="1" type="ORF">SAMN04489750_3827</name>
</gene>
<sequence>MATTPNGAATPKRAAVSKANKTAAARVYIAASKKSGQPVPDWIKTIAREGAA</sequence>